<evidence type="ECO:0000313" key="4">
    <source>
        <dbReference type="EMBL" id="MBE1560275.1"/>
    </source>
</evidence>
<evidence type="ECO:0000256" key="2">
    <source>
        <dbReference type="ARBA" id="ARBA00023315"/>
    </source>
</evidence>
<keyword evidence="1" id="KW-0808">Transferase</keyword>
<dbReference type="InterPro" id="IPR000182">
    <property type="entry name" value="GNAT_dom"/>
</dbReference>
<keyword evidence="2" id="KW-0012">Acyltransferase</keyword>
<dbReference type="InterPro" id="IPR016181">
    <property type="entry name" value="Acyl_CoA_acyltransferase"/>
</dbReference>
<dbReference type="PROSITE" id="PS51186">
    <property type="entry name" value="GNAT"/>
    <property type="match status" value="1"/>
</dbReference>
<dbReference type="CDD" id="cd04301">
    <property type="entry name" value="NAT_SF"/>
    <property type="match status" value="1"/>
</dbReference>
<comment type="caution">
    <text evidence="4">The sequence shown here is derived from an EMBL/GenBank/DDBJ whole genome shotgun (WGS) entry which is preliminary data.</text>
</comment>
<feature type="domain" description="N-acetyltransferase" evidence="3">
    <location>
        <begin position="161"/>
        <end position="306"/>
    </location>
</feature>
<dbReference type="Pfam" id="PF00583">
    <property type="entry name" value="Acetyltransf_1"/>
    <property type="match status" value="1"/>
</dbReference>
<dbReference type="InterPro" id="IPR050680">
    <property type="entry name" value="YpeA/RimI_acetyltransf"/>
</dbReference>
<name>A0ABR9KE82_9ACTN</name>
<dbReference type="Gene3D" id="3.40.630.30">
    <property type="match status" value="1"/>
</dbReference>
<protein>
    <submittedName>
        <fullName evidence="4">Ribosomal protein S18 acetylase RimI-like enzyme</fullName>
    </submittedName>
</protein>
<dbReference type="PANTHER" id="PTHR43420">
    <property type="entry name" value="ACETYLTRANSFERASE"/>
    <property type="match status" value="1"/>
</dbReference>
<sequence length="310" mass="34715">MTLTMRAYTDADLPALQDTVAGWIAEAGRCGYDHIGELPHRIYENLRGRRPVGSLVHLWEDSSGIVGLAINLRFGAAFDVFTAPSLRGTSAELRMLRAAHESTAASMDPAEPYVLTDLFDCDTTRIDLLEQLGYEHFRTWDHVNDRDLGLPLPSPALPEGFRVRSARLADAEQLAVARNHSFEEDWTGELYRSAVMDQPGYDPAREIVAEAPDGRIAAFTVYWVDELNRVGHFEPVGTHRDFQRRGLGKAVMLEAMRRMRDLGLTTVTVNHNAENDGARALYASLGFVRRHETYGFRAPRPAKPESRRPA</sequence>
<evidence type="ECO:0000313" key="5">
    <source>
        <dbReference type="Proteomes" id="UP000661607"/>
    </source>
</evidence>
<organism evidence="4 5">
    <name type="scientific">Nonomuraea africana</name>
    <dbReference type="NCBI Taxonomy" id="46171"/>
    <lineage>
        <taxon>Bacteria</taxon>
        <taxon>Bacillati</taxon>
        <taxon>Actinomycetota</taxon>
        <taxon>Actinomycetes</taxon>
        <taxon>Streptosporangiales</taxon>
        <taxon>Streptosporangiaceae</taxon>
        <taxon>Nonomuraea</taxon>
    </lineage>
</organism>
<evidence type="ECO:0000259" key="3">
    <source>
        <dbReference type="PROSITE" id="PS51186"/>
    </source>
</evidence>
<dbReference type="Proteomes" id="UP000661607">
    <property type="component" value="Unassembled WGS sequence"/>
</dbReference>
<dbReference type="RefSeq" id="WP_192775379.1">
    <property type="nucleotide sequence ID" value="NZ_BAAASY010000038.1"/>
</dbReference>
<reference evidence="4 5" key="1">
    <citation type="submission" date="2020-10" db="EMBL/GenBank/DDBJ databases">
        <title>Sequencing the genomes of 1000 actinobacteria strains.</title>
        <authorList>
            <person name="Klenk H.-P."/>
        </authorList>
    </citation>
    <scope>NUCLEOTIDE SEQUENCE [LARGE SCALE GENOMIC DNA]</scope>
    <source>
        <strain evidence="4 5">DSM 43748</strain>
    </source>
</reference>
<dbReference type="EMBL" id="JADBEF010000001">
    <property type="protein sequence ID" value="MBE1560275.1"/>
    <property type="molecule type" value="Genomic_DNA"/>
</dbReference>
<evidence type="ECO:0000256" key="1">
    <source>
        <dbReference type="ARBA" id="ARBA00022679"/>
    </source>
</evidence>
<proteinExistence type="predicted"/>
<gene>
    <name evidence="4" type="ORF">H4W81_003054</name>
</gene>
<accession>A0ABR9KE82</accession>
<dbReference type="SUPFAM" id="SSF55729">
    <property type="entry name" value="Acyl-CoA N-acyltransferases (Nat)"/>
    <property type="match status" value="1"/>
</dbReference>
<keyword evidence="5" id="KW-1185">Reference proteome</keyword>
<dbReference type="PANTHER" id="PTHR43420:SF44">
    <property type="entry name" value="ACETYLTRANSFERASE YPEA"/>
    <property type="match status" value="1"/>
</dbReference>